<protein>
    <submittedName>
        <fullName evidence="1">Uncharacterized protein</fullName>
    </submittedName>
</protein>
<name>A0A0F4YDV4_RASE3</name>
<comment type="caution">
    <text evidence="1">The sequence shown here is derived from an EMBL/GenBank/DDBJ whole genome shotgun (WGS) entry which is preliminary data.</text>
</comment>
<organism evidence="1 2">
    <name type="scientific">Rasamsonia emersonii (strain ATCC 16479 / CBS 393.64 / IMI 116815)</name>
    <dbReference type="NCBI Taxonomy" id="1408163"/>
    <lineage>
        <taxon>Eukaryota</taxon>
        <taxon>Fungi</taxon>
        <taxon>Dikarya</taxon>
        <taxon>Ascomycota</taxon>
        <taxon>Pezizomycotina</taxon>
        <taxon>Eurotiomycetes</taxon>
        <taxon>Eurotiomycetidae</taxon>
        <taxon>Eurotiales</taxon>
        <taxon>Trichocomaceae</taxon>
        <taxon>Rasamsonia</taxon>
    </lineage>
</organism>
<accession>A0A0F4YDV4</accession>
<reference evidence="1 2" key="1">
    <citation type="submission" date="2015-04" db="EMBL/GenBank/DDBJ databases">
        <authorList>
            <person name="Heijne W.H."/>
            <person name="Fedorova N.D."/>
            <person name="Nierman W.C."/>
            <person name="Vollebregt A.W."/>
            <person name="Zhao Z."/>
            <person name="Wu L."/>
            <person name="Kumar M."/>
            <person name="Stam H."/>
            <person name="van den Berg M.A."/>
            <person name="Pel H.J."/>
        </authorList>
    </citation>
    <scope>NUCLEOTIDE SEQUENCE [LARGE SCALE GENOMIC DNA]</scope>
    <source>
        <strain evidence="1 2">CBS 393.64</strain>
    </source>
</reference>
<dbReference type="GeneID" id="25313157"/>
<dbReference type="RefSeq" id="XP_013322927.1">
    <property type="nucleotide sequence ID" value="XM_013467473.1"/>
</dbReference>
<dbReference type="AlphaFoldDB" id="A0A0F4YDV4"/>
<evidence type="ECO:0000313" key="2">
    <source>
        <dbReference type="Proteomes" id="UP000053958"/>
    </source>
</evidence>
<gene>
    <name evidence="1" type="ORF">T310_10093</name>
</gene>
<evidence type="ECO:0000313" key="1">
    <source>
        <dbReference type="EMBL" id="KKA16315.1"/>
    </source>
</evidence>
<dbReference type="Proteomes" id="UP000053958">
    <property type="component" value="Unassembled WGS sequence"/>
</dbReference>
<feature type="non-terminal residue" evidence="1">
    <location>
        <position position="1"/>
    </location>
</feature>
<proteinExistence type="predicted"/>
<sequence length="90" mass="10945">FMSWSDLIRSDLNRDNRISRLALFQQHIWDLFTGGRRMEKPDICLTVSTGQVNQTNYMMDTYRSRNKPRTHRFRLEFPWRFGSTSRISHY</sequence>
<keyword evidence="2" id="KW-1185">Reference proteome</keyword>
<dbReference type="EMBL" id="LASV01000792">
    <property type="protein sequence ID" value="KKA16315.1"/>
    <property type="molecule type" value="Genomic_DNA"/>
</dbReference>